<dbReference type="EMBL" id="FJ591093">
    <property type="protein sequence ID" value="ACL81280.1"/>
    <property type="molecule type" value="Genomic_DNA"/>
</dbReference>
<dbReference type="Proteomes" id="UP000002341">
    <property type="component" value="Segment"/>
</dbReference>
<dbReference type="OrthoDB" id="32194at10239"/>
<evidence type="ECO:0000313" key="2">
    <source>
        <dbReference type="Proteomes" id="UP000002341"/>
    </source>
</evidence>
<evidence type="ECO:0000313" key="1">
    <source>
        <dbReference type="EMBL" id="ACL81280.1"/>
    </source>
</evidence>
<dbReference type="KEGG" id="vg:7874828"/>
<dbReference type="RefSeq" id="YP_002899022.1">
    <property type="nucleotide sequence ID" value="NC_012697.1"/>
</dbReference>
<proteinExistence type="predicted"/>
<protein>
    <submittedName>
        <fullName evidence="1">Uncharacterized protein</fullName>
    </submittedName>
</protein>
<name>C4NT14_9CAUD</name>
<reference evidence="1 2" key="1">
    <citation type="journal article" date="2009" name="Environ. Microbiol.">
        <title>Genome sequences of two novel phages infecting marine roseobacters.</title>
        <authorList>
            <person name="Zhao Y."/>
            <person name="Wang K."/>
            <person name="Jiao N."/>
            <person name="Chen F."/>
        </authorList>
    </citation>
    <scope>NUCLEOTIDE SEQUENCE</scope>
    <source>
        <strain evidence="1">DSS3P2</strain>
    </source>
</reference>
<organism evidence="1 2">
    <name type="scientific">Silicibacter phage DSS3phi2</name>
    <dbReference type="NCBI Taxonomy" id="490912"/>
    <lineage>
        <taxon>Viruses</taxon>
        <taxon>Duplodnaviria</taxon>
        <taxon>Heunggongvirae</taxon>
        <taxon>Uroviricota</taxon>
        <taxon>Caudoviricetes</taxon>
        <taxon>Schitoviridae</taxon>
        <taxon>Rhodovirinae</taxon>
        <taxon>Aorunvirus</taxon>
        <taxon>Aorunvirus V12</taxon>
    </lineage>
</organism>
<accession>C4NT14</accession>
<sequence>MKQNASGLRSQSRPDESQQICTTSLDLGCSIQRRNSVITGEDIDRCIEEKQGLKLVVVNTDQFFEFEIPVGQDTEELVNSAECRAECAARILKQTTDLIIDRECTQFDETNGYWMDP</sequence>
<dbReference type="GeneID" id="7874828"/>